<accession>A0ABU5R9I7</accession>
<sequence length="297" mass="29686">MSDKRILGIDFGGTKVALGLADHDGNLLATCRLDTDAQAGAEQVVVRALAGAKGLLADAGAVPAAIGVVSPGIVLPDRILLAPNVPGWEQLHLAELVAAEFPAVPISVGTDAKAAALAEWRWGALAGTDPAVFLSLGTGIAAAVLVGGRLLTGANGAAGEIGYNLLSPQDTEGFASGAAPLEEAVGGRGLGGRASILLGRPVTAGELFALAKENAEAKELVTAALDELSMHVANLALMVDPQRIAVGGGLVRSADVLLPALAARLAHAVPFPPELVAARFDQDAALLGAVALALGDQ</sequence>
<dbReference type="Pfam" id="PF00480">
    <property type="entry name" value="ROK"/>
    <property type="match status" value="1"/>
</dbReference>
<dbReference type="PANTHER" id="PTHR18964">
    <property type="entry name" value="ROK (REPRESSOR, ORF, KINASE) FAMILY"/>
    <property type="match status" value="1"/>
</dbReference>
<proteinExistence type="inferred from homology"/>
<protein>
    <submittedName>
        <fullName evidence="2">ROK family protein</fullName>
    </submittedName>
</protein>
<dbReference type="InterPro" id="IPR000600">
    <property type="entry name" value="ROK"/>
</dbReference>
<dbReference type="SUPFAM" id="SSF53067">
    <property type="entry name" value="Actin-like ATPase domain"/>
    <property type="match status" value="1"/>
</dbReference>
<comment type="caution">
    <text evidence="2">The sequence shown here is derived from an EMBL/GenBank/DDBJ whole genome shotgun (WGS) entry which is preliminary data.</text>
</comment>
<evidence type="ECO:0000313" key="2">
    <source>
        <dbReference type="EMBL" id="MEA5362893.1"/>
    </source>
</evidence>
<name>A0ABU5R9I7_9PSEU</name>
<dbReference type="Proteomes" id="UP001304298">
    <property type="component" value="Unassembled WGS sequence"/>
</dbReference>
<dbReference type="Gene3D" id="3.30.420.40">
    <property type="match status" value="2"/>
</dbReference>
<dbReference type="PANTHER" id="PTHR18964:SF149">
    <property type="entry name" value="BIFUNCTIONAL UDP-N-ACETYLGLUCOSAMINE 2-EPIMERASE_N-ACETYLMANNOSAMINE KINASE"/>
    <property type="match status" value="1"/>
</dbReference>
<dbReference type="RefSeq" id="WP_323330652.1">
    <property type="nucleotide sequence ID" value="NZ_JAYFSI010000006.1"/>
</dbReference>
<dbReference type="EMBL" id="JAYFSI010000006">
    <property type="protein sequence ID" value="MEA5362893.1"/>
    <property type="molecule type" value="Genomic_DNA"/>
</dbReference>
<dbReference type="InterPro" id="IPR043129">
    <property type="entry name" value="ATPase_NBD"/>
</dbReference>
<organism evidence="2 3">
    <name type="scientific">Amycolatopsis heterodermiae</name>
    <dbReference type="NCBI Taxonomy" id="3110235"/>
    <lineage>
        <taxon>Bacteria</taxon>
        <taxon>Bacillati</taxon>
        <taxon>Actinomycetota</taxon>
        <taxon>Actinomycetes</taxon>
        <taxon>Pseudonocardiales</taxon>
        <taxon>Pseudonocardiaceae</taxon>
        <taxon>Amycolatopsis</taxon>
    </lineage>
</organism>
<gene>
    <name evidence="2" type="ORF">VA596_25395</name>
</gene>
<keyword evidence="3" id="KW-1185">Reference proteome</keyword>
<reference evidence="2 3" key="1">
    <citation type="submission" date="2023-12" db="EMBL/GenBank/DDBJ databases">
        <title>Amycolatopsis sp. V23-08.</title>
        <authorList>
            <person name="Somphong A."/>
        </authorList>
    </citation>
    <scope>NUCLEOTIDE SEQUENCE [LARGE SCALE GENOMIC DNA]</scope>
    <source>
        <strain evidence="2 3">V23-08</strain>
    </source>
</reference>
<evidence type="ECO:0000256" key="1">
    <source>
        <dbReference type="ARBA" id="ARBA00006479"/>
    </source>
</evidence>
<comment type="similarity">
    <text evidence="1">Belongs to the ROK (NagC/XylR) family.</text>
</comment>
<evidence type="ECO:0000313" key="3">
    <source>
        <dbReference type="Proteomes" id="UP001304298"/>
    </source>
</evidence>